<dbReference type="AlphaFoldDB" id="A0AB73BM79"/>
<organism evidence="1 2">
    <name type="scientific">Pseudoalteromonas fuliginea</name>
    <dbReference type="NCBI Taxonomy" id="1872678"/>
    <lineage>
        <taxon>Bacteria</taxon>
        <taxon>Pseudomonadati</taxon>
        <taxon>Pseudomonadota</taxon>
        <taxon>Gammaproteobacteria</taxon>
        <taxon>Alteromonadales</taxon>
        <taxon>Pseudoalteromonadaceae</taxon>
        <taxon>Pseudoalteromonas</taxon>
    </lineage>
</organism>
<evidence type="ECO:0000313" key="1">
    <source>
        <dbReference type="EMBL" id="KAA1165487.1"/>
    </source>
</evidence>
<dbReference type="Proteomes" id="UP000324162">
    <property type="component" value="Unassembled WGS sequence"/>
</dbReference>
<sequence length="213" mass="23746">MTNLYRGDFEPYGYIFYNGSGTGYSADAGTRTTLPIYVESFRSYKFIPVGGTASRCRCIEILKNGDRRDYNEYSDGNWTEHEYSPRQDVEAIQIYYKTDGDTATGLNFIDITIDSFISENVLKTTTVKTGLTAIPAAKLNIDLDPDAERLLILDRSNANRLYYGKVSSLNESITLPAKYGVDPLLTCIIFDDNLTYTGAILDGVIAEITDLSQ</sequence>
<accession>A0AB73BM79</accession>
<protein>
    <submittedName>
        <fullName evidence="1">Uncharacterized protein</fullName>
    </submittedName>
</protein>
<comment type="caution">
    <text evidence="1">The sequence shown here is derived from an EMBL/GenBank/DDBJ whole genome shotgun (WGS) entry which is preliminary data.</text>
</comment>
<gene>
    <name evidence="1" type="ORF">EU508_00710</name>
</gene>
<dbReference type="EMBL" id="SEUK01000031">
    <property type="protein sequence ID" value="KAA1165487.1"/>
    <property type="molecule type" value="Genomic_DNA"/>
</dbReference>
<name>A0AB73BM79_9GAMM</name>
<reference evidence="1 2" key="1">
    <citation type="submission" date="2019-01" db="EMBL/GenBank/DDBJ databases">
        <title>Genome sequences of marine Pseudoalteromonas species.</title>
        <authorList>
            <person name="Boraston A.B."/>
            <person name="Hehemann J.-H."/>
            <person name="Vickers C.J."/>
            <person name="Salama-Alber O."/>
            <person name="Abe K."/>
            <person name="Hettle A.J."/>
        </authorList>
    </citation>
    <scope>NUCLEOTIDE SEQUENCE [LARGE SCALE GENOMIC DNA]</scope>
    <source>
        <strain evidence="1 2">PS42</strain>
    </source>
</reference>
<dbReference type="RefSeq" id="WP_149613314.1">
    <property type="nucleotide sequence ID" value="NZ_SEUK01000031.1"/>
</dbReference>
<evidence type="ECO:0000313" key="2">
    <source>
        <dbReference type="Proteomes" id="UP000324162"/>
    </source>
</evidence>
<proteinExistence type="predicted"/>